<accession>A0ABW3PGS0</accession>
<name>A0ABW3PGS0_9LACO</name>
<organism evidence="1 2">
    <name type="scientific">Lentilactobacillus raoultii</name>
    <dbReference type="NCBI Taxonomy" id="1987503"/>
    <lineage>
        <taxon>Bacteria</taxon>
        <taxon>Bacillati</taxon>
        <taxon>Bacillota</taxon>
        <taxon>Bacilli</taxon>
        <taxon>Lactobacillales</taxon>
        <taxon>Lactobacillaceae</taxon>
        <taxon>Lentilactobacillus</taxon>
    </lineage>
</organism>
<gene>
    <name evidence="1" type="ORF">ACFQ22_00690</name>
</gene>
<comment type="caution">
    <text evidence="1">The sequence shown here is derived from an EMBL/GenBank/DDBJ whole genome shotgun (WGS) entry which is preliminary data.</text>
</comment>
<evidence type="ECO:0008006" key="3">
    <source>
        <dbReference type="Google" id="ProtNLM"/>
    </source>
</evidence>
<evidence type="ECO:0000313" key="1">
    <source>
        <dbReference type="EMBL" id="MFD1123880.1"/>
    </source>
</evidence>
<evidence type="ECO:0000313" key="2">
    <source>
        <dbReference type="Proteomes" id="UP001597156"/>
    </source>
</evidence>
<dbReference type="Proteomes" id="UP001597156">
    <property type="component" value="Unassembled WGS sequence"/>
</dbReference>
<dbReference type="RefSeq" id="WP_121979149.1">
    <property type="nucleotide sequence ID" value="NZ_JBHTLH010000004.1"/>
</dbReference>
<sequence>MKSKQYRDLSLIDLPDGEQLVIACDSSAGIGDKKNDMIQIDPAIMAGYSLRVPLMELICFNADPIVVIDTVGNEMTPTGERIIKGIKNELVKAGLEHIPLNGSTEDNMITKTTSLGVTIVGMRPQGTIRAITNPTLSVFQLGTPYVGESVKQHLSDIFSYDLVRKIRSDSAVYDMLPVGSKGIGFEIKQMAATHQLQVTPVISWTRPEIKQSAGPATVILIGVDEKLAESFHERYPELRLVAKLKRGVIK</sequence>
<protein>
    <recommendedName>
        <fullName evidence="3">Alpha-ribazole kinase</fullName>
    </recommendedName>
</protein>
<keyword evidence="2" id="KW-1185">Reference proteome</keyword>
<proteinExistence type="predicted"/>
<reference evidence="2" key="1">
    <citation type="journal article" date="2019" name="Int. J. Syst. Evol. Microbiol.">
        <title>The Global Catalogue of Microorganisms (GCM) 10K type strain sequencing project: providing services to taxonomists for standard genome sequencing and annotation.</title>
        <authorList>
            <consortium name="The Broad Institute Genomics Platform"/>
            <consortium name="The Broad Institute Genome Sequencing Center for Infectious Disease"/>
            <person name="Wu L."/>
            <person name="Ma J."/>
        </authorList>
    </citation>
    <scope>NUCLEOTIDE SEQUENCE [LARGE SCALE GENOMIC DNA]</scope>
    <source>
        <strain evidence="2">CCUG 71848</strain>
    </source>
</reference>
<dbReference type="EMBL" id="JBHTLH010000004">
    <property type="protein sequence ID" value="MFD1123880.1"/>
    <property type="molecule type" value="Genomic_DNA"/>
</dbReference>